<evidence type="ECO:0000256" key="3">
    <source>
        <dbReference type="ARBA" id="ARBA00022801"/>
    </source>
</evidence>
<evidence type="ECO:0000313" key="8">
    <source>
        <dbReference type="Proteomes" id="UP000224854"/>
    </source>
</evidence>
<comment type="similarity">
    <text evidence="1">Belongs to the REXO1/REXO3 family.</text>
</comment>
<dbReference type="EMBL" id="NJEU01000905">
    <property type="protein sequence ID" value="PHH69648.1"/>
    <property type="molecule type" value="Genomic_DNA"/>
</dbReference>
<feature type="region of interest" description="Disordered" evidence="5">
    <location>
        <begin position="24"/>
        <end position="156"/>
    </location>
</feature>
<evidence type="ECO:0000259" key="6">
    <source>
        <dbReference type="SMART" id="SM00479"/>
    </source>
</evidence>
<dbReference type="GO" id="GO:0005634">
    <property type="term" value="C:nucleus"/>
    <property type="evidence" value="ECO:0007669"/>
    <property type="project" value="TreeGrafter"/>
</dbReference>
<dbReference type="InterPro" id="IPR013520">
    <property type="entry name" value="Ribonucl_H"/>
</dbReference>
<dbReference type="PANTHER" id="PTHR12801:SF112">
    <property type="entry name" value="RNA EXONUCLEASE 3"/>
    <property type="match status" value="1"/>
</dbReference>
<protein>
    <recommendedName>
        <fullName evidence="6">Exonuclease domain-containing protein</fullName>
    </recommendedName>
</protein>
<evidence type="ECO:0000256" key="5">
    <source>
        <dbReference type="SAM" id="MobiDB-lite"/>
    </source>
</evidence>
<comment type="caution">
    <text evidence="7">The sequence shown here is derived from an EMBL/GenBank/DDBJ whole genome shotgun (WGS) entry which is preliminary data.</text>
</comment>
<organism evidence="7 8">
    <name type="scientific">Ophiocordyceps australis</name>
    <dbReference type="NCBI Taxonomy" id="1399860"/>
    <lineage>
        <taxon>Eukaryota</taxon>
        <taxon>Fungi</taxon>
        <taxon>Dikarya</taxon>
        <taxon>Ascomycota</taxon>
        <taxon>Pezizomycotina</taxon>
        <taxon>Sordariomycetes</taxon>
        <taxon>Hypocreomycetidae</taxon>
        <taxon>Hypocreales</taxon>
        <taxon>Ophiocordycipitaceae</taxon>
        <taxon>Ophiocordyceps</taxon>
    </lineage>
</organism>
<keyword evidence="8" id="KW-1185">Reference proteome</keyword>
<dbReference type="InterPro" id="IPR036397">
    <property type="entry name" value="RNaseH_sf"/>
</dbReference>
<dbReference type="InterPro" id="IPR034922">
    <property type="entry name" value="REX1-like_exo"/>
</dbReference>
<proteinExistence type="inferred from homology"/>
<dbReference type="CDD" id="cd06145">
    <property type="entry name" value="REX1_like"/>
    <property type="match status" value="1"/>
</dbReference>
<gene>
    <name evidence="7" type="ORF">CDD82_7623</name>
</gene>
<evidence type="ECO:0000256" key="1">
    <source>
        <dbReference type="ARBA" id="ARBA00006357"/>
    </source>
</evidence>
<feature type="compositionally biased region" description="Basic and acidic residues" evidence="5">
    <location>
        <begin position="25"/>
        <end position="49"/>
    </location>
</feature>
<evidence type="ECO:0000256" key="4">
    <source>
        <dbReference type="ARBA" id="ARBA00022839"/>
    </source>
</evidence>
<dbReference type="Gene3D" id="3.30.420.10">
    <property type="entry name" value="Ribonuclease H-like superfamily/Ribonuclease H"/>
    <property type="match status" value="1"/>
</dbReference>
<dbReference type="AlphaFoldDB" id="A0A2C5XUS9"/>
<feature type="compositionally biased region" description="Polar residues" evidence="5">
    <location>
        <begin position="69"/>
        <end position="79"/>
    </location>
</feature>
<dbReference type="InterPro" id="IPR012337">
    <property type="entry name" value="RNaseH-like_sf"/>
</dbReference>
<keyword evidence="4" id="KW-0269">Exonuclease</keyword>
<name>A0A2C5XUS9_9HYPO</name>
<dbReference type="InterPro" id="IPR047021">
    <property type="entry name" value="REXO1/3/4-like"/>
</dbReference>
<dbReference type="PANTHER" id="PTHR12801">
    <property type="entry name" value="RNA EXONUCLEASE REXO1 / RECO3 FAMILY MEMBER-RELATED"/>
    <property type="match status" value="1"/>
</dbReference>
<dbReference type="GO" id="GO:0003676">
    <property type="term" value="F:nucleic acid binding"/>
    <property type="evidence" value="ECO:0007669"/>
    <property type="project" value="InterPro"/>
</dbReference>
<reference evidence="7 8" key="1">
    <citation type="submission" date="2017-06" db="EMBL/GenBank/DDBJ databases">
        <title>Ant-infecting Ophiocordyceps genomes reveal a high diversity of potential behavioral manipulation genes and a possible major role for enterotoxins.</title>
        <authorList>
            <person name="De Bekker C."/>
            <person name="Evans H.C."/>
            <person name="Brachmann A."/>
            <person name="Hughes D.P."/>
        </authorList>
    </citation>
    <scope>NUCLEOTIDE SEQUENCE [LARGE SCALE GENOMIC DNA]</scope>
    <source>
        <strain evidence="7 8">1348a</strain>
    </source>
</reference>
<sequence>MSISLKDIPCPAGNKCTAFRCIFGHPDEKEPEPSADKKRRLDGLDHGDSETSSTQQDHGLRKRVKTRDSTTSPLPSSVHGQVDTVPRTKTVKTSITPVSPPSLSRSRAPPNKQGTTLASPSSSAATKTTPPLSTHFNKASTRQRPESLNPRLLNSSPASHETRLKLLKMLHHQFSRLNSELAKDANQQDLHLLLSDQDLIIKALDQEQKTALEKAAVYANVMKNKVIQYKRMNAKQWKTERQEQAQALRSKQGDYDPAGEPKKIETTLTHSQQVQLLQHLLTPIQGLSKHGYVVSVPTTDDISSAQGVMDISKGWEKCDRCRQRFQVFPGRREEDGALTTGGACNFHWGKTYLSQVAPVDRVRVPRRYQCCGQEVGESTGCFTHNHHVFKNTDANRMAAVLNFAETPQNSLIPSDRAVAFDCEMGYTVHGMELIRLTATEWPSGQELLDVLVQPLGEILDLNSRFSGVWPDDMAGAQLWTTSDSDALALSRNKTLSQDGQYHQSEAQATGKKQLKKVASTQAARELLFSLIAPSTPLIGHGLENDLNAVRIVHPNLIDTVLLFPHKRGLPSRHGLKALMAQHLNRTIQQETGPQVQGHDSAEDARAAGDLVRLKVVQLWKDLKLAGWNILGDKIVCPEVEPEVEPEVGSADEATKGFVGTGSDLEGLILI</sequence>
<keyword evidence="2" id="KW-0540">Nuclease</keyword>
<feature type="compositionally biased region" description="Low complexity" evidence="5">
    <location>
        <begin position="101"/>
        <end position="134"/>
    </location>
</feature>
<keyword evidence="3" id="KW-0378">Hydrolase</keyword>
<dbReference type="Proteomes" id="UP000224854">
    <property type="component" value="Unassembled WGS sequence"/>
</dbReference>
<dbReference type="OrthoDB" id="3996471at2759"/>
<accession>A0A2C5XUS9</accession>
<dbReference type="SMART" id="SM00479">
    <property type="entry name" value="EXOIII"/>
    <property type="match status" value="1"/>
</dbReference>
<evidence type="ECO:0000256" key="2">
    <source>
        <dbReference type="ARBA" id="ARBA00022722"/>
    </source>
</evidence>
<dbReference type="GO" id="GO:0004527">
    <property type="term" value="F:exonuclease activity"/>
    <property type="evidence" value="ECO:0007669"/>
    <property type="project" value="UniProtKB-KW"/>
</dbReference>
<feature type="domain" description="Exonuclease" evidence="6">
    <location>
        <begin position="416"/>
        <end position="620"/>
    </location>
</feature>
<dbReference type="SUPFAM" id="SSF53098">
    <property type="entry name" value="Ribonuclease H-like"/>
    <property type="match status" value="1"/>
</dbReference>
<evidence type="ECO:0000313" key="7">
    <source>
        <dbReference type="EMBL" id="PHH69648.1"/>
    </source>
</evidence>